<accession>A0A7L7YTR5</accession>
<feature type="region of interest" description="Disordered" evidence="1">
    <location>
        <begin position="659"/>
        <end position="694"/>
    </location>
</feature>
<dbReference type="InterPro" id="IPR003433">
    <property type="entry name" value="Capsid_VP4_densovirus"/>
</dbReference>
<dbReference type="Pfam" id="PF02336">
    <property type="entry name" value="Denso_VP4"/>
    <property type="match status" value="1"/>
</dbReference>
<evidence type="ECO:0000313" key="2">
    <source>
        <dbReference type="EMBL" id="QOD39496.1"/>
    </source>
</evidence>
<evidence type="ECO:0000256" key="1">
    <source>
        <dbReference type="SAM" id="MobiDB-lite"/>
    </source>
</evidence>
<proteinExistence type="predicted"/>
<sequence length="694" mass="76816">MGRYRWRWDPDNWPDQRINWNSMTTSQKRYTIDQYNRQRSNKGLPVIRNPFKLADNNNDNTIYENEDGSKTVTPKTPGRPPILPLGGYGALATANSPGPVSRGYGPIIESFGKTPTRSQEEQSEINYLESIFNSEEGQKFIDSIIEQNNEAELVQFSGEQAPTRNPTPAVNEGASTSTDMSQGTRSQAGNPAKRARTEAPVTESPMAADGPAMSGGADGGFDSTSGPDDTLFRGGYKVTPGRVMYSKVHEITLEAIPYTKTTEIAGSVRTITPLARIDWDMPYFYMSPEEFELLPAGSYFDSCMVDIMGITYPTGYPIGGTTAGISTTNHAKILMAGFDLEQKCRGGADLVVSTLNANMIPSSVSLTTETQVDDFIKQQYGSLQSDTDANYTIAGCTTDIPYRLRKFWSIYQPNRATAKTAGFFTETDDEPPVLDQDYSLGQEYFRNMITHVNANNFVWDKDVMRALIGSNMLQYKFQSAPIGDQFPHGEIATQDFINVVGSGENYNMLRNVTNATINGNLTITESIVASSRDTFPKVTYKNRIEQGCTQVKGDQPKKRARQPTFHLGLKAIEKFDPTVAGSRASSFVQARMTIHVKATIFVTLPSYPNRFTRPKFYNTSIEKAIAGIGNYVNLRDSRLVTFGDRSVVTTAPTVDFVDRPLATNNNRPPRSLPQAPTQRVTRSSTNKRKNGVLN</sequence>
<dbReference type="SUPFAM" id="SSF88645">
    <property type="entry name" value="ssDNA viruses"/>
    <property type="match status" value="1"/>
</dbReference>
<feature type="compositionally biased region" description="Polar residues" evidence="1">
    <location>
        <begin position="662"/>
        <end position="684"/>
    </location>
</feature>
<dbReference type="InterPro" id="IPR016184">
    <property type="entry name" value="Capsid/spike_ssDNA_virus"/>
</dbReference>
<protein>
    <submittedName>
        <fullName evidence="2">VP</fullName>
    </submittedName>
</protein>
<name>A0A7L7YTR5_9VIRU</name>
<organism evidence="2">
    <name type="scientific">uncultured densovirus</name>
    <dbReference type="NCBI Taxonomy" id="748192"/>
    <lineage>
        <taxon>Viruses</taxon>
        <taxon>Monodnaviria</taxon>
        <taxon>Shotokuvirae</taxon>
        <taxon>Cossaviricota</taxon>
        <taxon>Quintoviricetes</taxon>
        <taxon>Piccovirales</taxon>
        <taxon>Parvoviridae</taxon>
        <taxon>Densovirinae</taxon>
        <taxon>environmental samples</taxon>
    </lineage>
</organism>
<reference evidence="2" key="1">
    <citation type="submission" date="2020-07" db="EMBL/GenBank/DDBJ databases">
        <title>Diversity of sea star-associated densoviruses and transcribed endogenized viral elements of densovirus origin.</title>
        <authorList>
            <person name="Jackson E.W."/>
            <person name="Hewson I."/>
        </authorList>
    </citation>
    <scope>NUCLEOTIDE SEQUENCE</scope>
</reference>
<feature type="compositionally biased region" description="Basic residues" evidence="1">
    <location>
        <begin position="685"/>
        <end position="694"/>
    </location>
</feature>
<gene>
    <name evidence="2" type="primary">VP</name>
</gene>
<feature type="compositionally biased region" description="Polar residues" evidence="1">
    <location>
        <begin position="158"/>
        <end position="189"/>
    </location>
</feature>
<feature type="region of interest" description="Disordered" evidence="1">
    <location>
        <begin position="158"/>
        <end position="218"/>
    </location>
</feature>
<dbReference type="EMBL" id="MT733023">
    <property type="protein sequence ID" value="QOD39496.1"/>
    <property type="molecule type" value="Genomic_DNA"/>
</dbReference>